<feature type="compositionally biased region" description="Polar residues" evidence="1">
    <location>
        <begin position="107"/>
        <end position="118"/>
    </location>
</feature>
<dbReference type="AlphaFoldDB" id="A0A8H4KJ85"/>
<comment type="caution">
    <text evidence="3">The sequence shown here is derived from an EMBL/GenBank/DDBJ whole genome shotgun (WGS) entry which is preliminary data.</text>
</comment>
<gene>
    <name evidence="3" type="ORF">F53441_5829</name>
</gene>
<dbReference type="Proteomes" id="UP000605986">
    <property type="component" value="Unassembled WGS sequence"/>
</dbReference>
<feature type="region of interest" description="Disordered" evidence="1">
    <location>
        <begin position="106"/>
        <end position="129"/>
    </location>
</feature>
<dbReference type="InterPro" id="IPR029058">
    <property type="entry name" value="AB_hydrolase_fold"/>
</dbReference>
<dbReference type="EMBL" id="JAADJG010000228">
    <property type="protein sequence ID" value="KAF4451130.1"/>
    <property type="molecule type" value="Genomic_DNA"/>
</dbReference>
<dbReference type="Pfam" id="PF00975">
    <property type="entry name" value="Thioesterase"/>
    <property type="match status" value="1"/>
</dbReference>
<sequence>MNRYTKACSGLGLLRNSRLTIDGQKRWVSYDKSELSQNALLNQVESELGRMASGKRARINAEKKTVDTDAGQLPISPLMDVNFLRRRRRVRKPEAGAMSGQFRKKLSNNPYASKTNGDTPAADTPTRRIQTSVDDILRETEEYTEEERTSKAEHKSAGTTEIDAEGRDMRQARVVAYTLARKSLIDIVGNSKFAQSRMAALRSGMAVSQSSGPGRHRVFRADMGDVLLAMLRRLAVDTLVLRSQRKDGRRPYKFIQPVFNWEEAKTVVSGGCILYIPKEDMGDINSYATLDVENANYGRKMAVHDLRYLLGEEELERLRTESWTFRNQELLVLKNFRSEILRLIHVESAIETLTRPTTTNQRTNQHWISTMDVNPEIVQPADWQAGEDAVPAFLLHDGGGTTFSYHCLEPLGRAVYGIHNPKFNSGEPFDGGLSDMARLYTGWIKETVETPDFPKRLNKDGKYRLLLGGWSMGGHLSLEIAKQLEDSNIEVIGILMVDTVYPHKYSSKTRKRPGEGTTEGKNKNQILADLAMADARRMIQAWTPPVWDEGCRPRISLLRAKEAVPMEGGGVENVDMSREERNLGWDMYDKNFFAEVTDIEGHHYEVYRFDFIPDVSEKTKKAFDELERVALKG</sequence>
<dbReference type="Gene3D" id="3.40.50.1820">
    <property type="entry name" value="alpha/beta hydrolase"/>
    <property type="match status" value="1"/>
</dbReference>
<evidence type="ECO:0000256" key="1">
    <source>
        <dbReference type="SAM" id="MobiDB-lite"/>
    </source>
</evidence>
<accession>A0A8H4KJ85</accession>
<feature type="domain" description="Thioesterase" evidence="2">
    <location>
        <begin position="393"/>
        <end position="515"/>
    </location>
</feature>
<evidence type="ECO:0000259" key="2">
    <source>
        <dbReference type="Pfam" id="PF00975"/>
    </source>
</evidence>
<proteinExistence type="predicted"/>
<keyword evidence="4" id="KW-1185">Reference proteome</keyword>
<dbReference type="InterPro" id="IPR001031">
    <property type="entry name" value="Thioesterase"/>
</dbReference>
<name>A0A8H4KJ85_9HYPO</name>
<feature type="region of interest" description="Disordered" evidence="1">
    <location>
        <begin position="141"/>
        <end position="163"/>
    </location>
</feature>
<reference evidence="3" key="1">
    <citation type="submission" date="2020-01" db="EMBL/GenBank/DDBJ databases">
        <title>Identification and distribution of gene clusters putatively required for synthesis of sphingolipid metabolism inhibitors in phylogenetically diverse species of the filamentous fungus Fusarium.</title>
        <authorList>
            <person name="Kim H.-S."/>
            <person name="Busman M."/>
            <person name="Brown D.W."/>
            <person name="Divon H."/>
            <person name="Uhlig S."/>
            <person name="Proctor R.H."/>
        </authorList>
    </citation>
    <scope>NUCLEOTIDE SEQUENCE</scope>
    <source>
        <strain evidence="3">NRRL 53441</strain>
    </source>
</reference>
<organism evidence="3 4">
    <name type="scientific">Fusarium austroafricanum</name>
    <dbReference type="NCBI Taxonomy" id="2364996"/>
    <lineage>
        <taxon>Eukaryota</taxon>
        <taxon>Fungi</taxon>
        <taxon>Dikarya</taxon>
        <taxon>Ascomycota</taxon>
        <taxon>Pezizomycotina</taxon>
        <taxon>Sordariomycetes</taxon>
        <taxon>Hypocreomycetidae</taxon>
        <taxon>Hypocreales</taxon>
        <taxon>Nectriaceae</taxon>
        <taxon>Fusarium</taxon>
        <taxon>Fusarium concolor species complex</taxon>
    </lineage>
</organism>
<evidence type="ECO:0000313" key="4">
    <source>
        <dbReference type="Proteomes" id="UP000605986"/>
    </source>
</evidence>
<protein>
    <recommendedName>
        <fullName evidence="2">Thioesterase domain-containing protein</fullName>
    </recommendedName>
</protein>
<dbReference type="SUPFAM" id="SSF53474">
    <property type="entry name" value="alpha/beta-Hydrolases"/>
    <property type="match status" value="1"/>
</dbReference>
<dbReference type="OrthoDB" id="10253869at2759"/>
<feature type="compositionally biased region" description="Basic and acidic residues" evidence="1">
    <location>
        <begin position="141"/>
        <end position="156"/>
    </location>
</feature>
<evidence type="ECO:0000313" key="3">
    <source>
        <dbReference type="EMBL" id="KAF4451130.1"/>
    </source>
</evidence>